<proteinExistence type="predicted"/>
<protein>
    <submittedName>
        <fullName evidence="2">Hypothetical_protein</fullName>
    </submittedName>
</protein>
<dbReference type="Proteomes" id="UP001642409">
    <property type="component" value="Unassembled WGS sequence"/>
</dbReference>
<dbReference type="EMBL" id="CATOUU010000695">
    <property type="protein sequence ID" value="CAI9941705.1"/>
    <property type="molecule type" value="Genomic_DNA"/>
</dbReference>
<organism evidence="1">
    <name type="scientific">Hexamita inflata</name>
    <dbReference type="NCBI Taxonomy" id="28002"/>
    <lineage>
        <taxon>Eukaryota</taxon>
        <taxon>Metamonada</taxon>
        <taxon>Diplomonadida</taxon>
        <taxon>Hexamitidae</taxon>
        <taxon>Hexamitinae</taxon>
        <taxon>Hexamita</taxon>
    </lineage>
</organism>
<reference evidence="1" key="1">
    <citation type="submission" date="2023-06" db="EMBL/GenBank/DDBJ databases">
        <authorList>
            <person name="Kurt Z."/>
        </authorList>
    </citation>
    <scope>NUCLEOTIDE SEQUENCE</scope>
</reference>
<evidence type="ECO:0000313" key="2">
    <source>
        <dbReference type="EMBL" id="CAL6029264.1"/>
    </source>
</evidence>
<evidence type="ECO:0000313" key="3">
    <source>
        <dbReference type="Proteomes" id="UP001642409"/>
    </source>
</evidence>
<comment type="caution">
    <text evidence="1">The sequence shown here is derived from an EMBL/GenBank/DDBJ whole genome shotgun (WGS) entry which is preliminary data.</text>
</comment>
<dbReference type="AlphaFoldDB" id="A0AA86PUM0"/>
<dbReference type="EMBL" id="CAXDID020000109">
    <property type="protein sequence ID" value="CAL6029264.1"/>
    <property type="molecule type" value="Genomic_DNA"/>
</dbReference>
<evidence type="ECO:0000313" key="1">
    <source>
        <dbReference type="EMBL" id="CAI9941705.1"/>
    </source>
</evidence>
<accession>A0AA86PUM0</accession>
<keyword evidence="3" id="KW-1185">Reference proteome</keyword>
<gene>
    <name evidence="1" type="ORF">HINF_LOCUS29350</name>
    <name evidence="2" type="ORF">HINF_LOCUS32207</name>
</gene>
<name>A0AA86PUM0_9EUKA</name>
<reference evidence="2 3" key="2">
    <citation type="submission" date="2024-07" db="EMBL/GenBank/DDBJ databases">
        <authorList>
            <person name="Akdeniz Z."/>
        </authorList>
    </citation>
    <scope>NUCLEOTIDE SEQUENCE [LARGE SCALE GENOMIC DNA]</scope>
</reference>
<sequence length="225" mass="26599">MKGISTTANVFLLNQTHFPLQNLNKQKQIPKQIKSYYAQQKPVPKTPTIVNNQQKFQPVFMKDLNNFDPNRKFVLQKEQYVDEEQKERDQMEALVKKEQLLAHIFYQIMDQSHILDAHLDRFEYIKYSKKVELVRQLEALYAFSEPSYNNLGLKIEQLVFASGEEKNIYAFQGEKVGEKIIDCFLEQDIIVLKQIYIEFCLAFVDGEIGKSLYDAYCKYFQRLNE</sequence>